<reference evidence="2 3" key="1">
    <citation type="journal article" date="2014" name="Genome Biol. Evol.">
        <title>The genome of the myxosporean Thelohanellus kitauei shows adaptations to nutrient acquisition within its fish host.</title>
        <authorList>
            <person name="Yang Y."/>
            <person name="Xiong J."/>
            <person name="Zhou Z."/>
            <person name="Huo F."/>
            <person name="Miao W."/>
            <person name="Ran C."/>
            <person name="Liu Y."/>
            <person name="Zhang J."/>
            <person name="Feng J."/>
            <person name="Wang M."/>
            <person name="Wang M."/>
            <person name="Wang L."/>
            <person name="Yao B."/>
        </authorList>
    </citation>
    <scope>NUCLEOTIDE SEQUENCE [LARGE SCALE GENOMIC DNA]</scope>
    <source>
        <strain evidence="2">Wuqing</strain>
    </source>
</reference>
<evidence type="ECO:0000313" key="3">
    <source>
        <dbReference type="Proteomes" id="UP000031668"/>
    </source>
</evidence>
<organism evidence="2 3">
    <name type="scientific">Thelohanellus kitauei</name>
    <name type="common">Myxosporean</name>
    <dbReference type="NCBI Taxonomy" id="669202"/>
    <lineage>
        <taxon>Eukaryota</taxon>
        <taxon>Metazoa</taxon>
        <taxon>Cnidaria</taxon>
        <taxon>Myxozoa</taxon>
        <taxon>Myxosporea</taxon>
        <taxon>Bivalvulida</taxon>
        <taxon>Platysporina</taxon>
        <taxon>Myxobolidae</taxon>
        <taxon>Thelohanellus</taxon>
    </lineage>
</organism>
<gene>
    <name evidence="2" type="ORF">RF11_07907</name>
</gene>
<protein>
    <submittedName>
        <fullName evidence="2">Uncharacterized protein</fullName>
    </submittedName>
</protein>
<evidence type="ECO:0000313" key="2">
    <source>
        <dbReference type="EMBL" id="KII63226.1"/>
    </source>
</evidence>
<accession>A0A0C2MNM1</accession>
<dbReference type="AlphaFoldDB" id="A0A0C2MNM1"/>
<sequence>MDYKVVKYKWECRKAVIVLRTISALSKCKSFITKASYLLEYIQEPRPTFDDPGDGQYPGSRLYRSSQSRANVDSSEALECPHQFLLPLRDRSTAEVDQRLINPDLSKLWLKDRFGLHLNRGQNMWSVSLHWESKKTSKAPKSPKSHKGSDLSPAYCVDVSGTEWVRSRILNNHDQRRAKFNPMKSLSPNKPNREPTQEVWGQNGYKASSGAPSKVTASELPPD</sequence>
<dbReference type="EMBL" id="JWZT01004760">
    <property type="protein sequence ID" value="KII63226.1"/>
    <property type="molecule type" value="Genomic_DNA"/>
</dbReference>
<dbReference type="Proteomes" id="UP000031668">
    <property type="component" value="Unassembled WGS sequence"/>
</dbReference>
<evidence type="ECO:0000256" key="1">
    <source>
        <dbReference type="SAM" id="MobiDB-lite"/>
    </source>
</evidence>
<name>A0A0C2MNM1_THEKT</name>
<comment type="caution">
    <text evidence="2">The sequence shown here is derived from an EMBL/GenBank/DDBJ whole genome shotgun (WGS) entry which is preliminary data.</text>
</comment>
<proteinExistence type="predicted"/>
<keyword evidence="3" id="KW-1185">Reference proteome</keyword>
<feature type="region of interest" description="Disordered" evidence="1">
    <location>
        <begin position="133"/>
        <end position="152"/>
    </location>
</feature>
<feature type="compositionally biased region" description="Basic residues" evidence="1">
    <location>
        <begin position="136"/>
        <end position="146"/>
    </location>
</feature>
<feature type="region of interest" description="Disordered" evidence="1">
    <location>
        <begin position="177"/>
        <end position="223"/>
    </location>
</feature>